<organism evidence="6 7">
    <name type="scientific">Olea europaea subsp. europaea</name>
    <dbReference type="NCBI Taxonomy" id="158383"/>
    <lineage>
        <taxon>Eukaryota</taxon>
        <taxon>Viridiplantae</taxon>
        <taxon>Streptophyta</taxon>
        <taxon>Embryophyta</taxon>
        <taxon>Tracheophyta</taxon>
        <taxon>Spermatophyta</taxon>
        <taxon>Magnoliopsida</taxon>
        <taxon>eudicotyledons</taxon>
        <taxon>Gunneridae</taxon>
        <taxon>Pentapetalae</taxon>
        <taxon>asterids</taxon>
        <taxon>lamiids</taxon>
        <taxon>Lamiales</taxon>
        <taxon>Oleaceae</taxon>
        <taxon>Oleeae</taxon>
        <taxon>Olea</taxon>
    </lineage>
</organism>
<dbReference type="Gramene" id="OE9A085846T1">
    <property type="protein sequence ID" value="OE9A085846C1"/>
    <property type="gene ID" value="OE9A085846"/>
</dbReference>
<evidence type="ECO:0000256" key="2">
    <source>
        <dbReference type="ARBA" id="ARBA00022840"/>
    </source>
</evidence>
<comment type="catalytic activity">
    <reaction evidence="4">
        <text>L-threonyl-[protein] + ATP = O-phospho-L-threonyl-[protein] + ADP + H(+)</text>
        <dbReference type="Rhea" id="RHEA:46608"/>
        <dbReference type="Rhea" id="RHEA-COMP:11060"/>
        <dbReference type="Rhea" id="RHEA-COMP:11605"/>
        <dbReference type="ChEBI" id="CHEBI:15378"/>
        <dbReference type="ChEBI" id="CHEBI:30013"/>
        <dbReference type="ChEBI" id="CHEBI:30616"/>
        <dbReference type="ChEBI" id="CHEBI:61977"/>
        <dbReference type="ChEBI" id="CHEBI:456216"/>
    </reaction>
</comment>
<protein>
    <submittedName>
        <fullName evidence="6">Wall-associated receptor kinase 2-like</fullName>
    </submittedName>
</protein>
<dbReference type="InterPro" id="IPR045274">
    <property type="entry name" value="WAK-like"/>
</dbReference>
<dbReference type="PANTHER" id="PTHR27005">
    <property type="entry name" value="WALL-ASSOCIATED RECEPTOR KINASE-LIKE 21"/>
    <property type="match status" value="1"/>
</dbReference>
<dbReference type="Proteomes" id="UP000594638">
    <property type="component" value="Unassembled WGS sequence"/>
</dbReference>
<dbReference type="GO" id="GO:0007166">
    <property type="term" value="P:cell surface receptor signaling pathway"/>
    <property type="evidence" value="ECO:0007669"/>
    <property type="project" value="InterPro"/>
</dbReference>
<dbReference type="EMBL" id="CACTIH010000379">
    <property type="protein sequence ID" value="CAA2960253.1"/>
    <property type="molecule type" value="Genomic_DNA"/>
</dbReference>
<gene>
    <name evidence="6" type="ORF">OLEA9_A085846</name>
</gene>
<dbReference type="OrthoDB" id="4062651at2759"/>
<dbReference type="InterPro" id="IPR008271">
    <property type="entry name" value="Ser/Thr_kinase_AS"/>
</dbReference>
<name>A0A8S0PZV8_OLEEU</name>
<dbReference type="GO" id="GO:0005524">
    <property type="term" value="F:ATP binding"/>
    <property type="evidence" value="ECO:0007669"/>
    <property type="project" value="UniProtKB-KW"/>
</dbReference>
<dbReference type="GO" id="GO:0004674">
    <property type="term" value="F:protein serine/threonine kinase activity"/>
    <property type="evidence" value="ECO:0007669"/>
    <property type="project" value="TreeGrafter"/>
</dbReference>
<dbReference type="GO" id="GO:0005886">
    <property type="term" value="C:plasma membrane"/>
    <property type="evidence" value="ECO:0007669"/>
    <property type="project" value="TreeGrafter"/>
</dbReference>
<evidence type="ECO:0000256" key="3">
    <source>
        <dbReference type="ARBA" id="ARBA00047558"/>
    </source>
</evidence>
<feature type="domain" description="Protein kinase" evidence="5">
    <location>
        <begin position="1"/>
        <end position="147"/>
    </location>
</feature>
<keyword evidence="2" id="KW-0067">ATP-binding</keyword>
<evidence type="ECO:0000259" key="5">
    <source>
        <dbReference type="PROSITE" id="PS50011"/>
    </source>
</evidence>
<dbReference type="InterPro" id="IPR011009">
    <property type="entry name" value="Kinase-like_dom_sf"/>
</dbReference>
<dbReference type="PROSITE" id="PS50011">
    <property type="entry name" value="PROTEIN_KINASE_DOM"/>
    <property type="match status" value="1"/>
</dbReference>
<dbReference type="PROSITE" id="PS00108">
    <property type="entry name" value="PROTEIN_KINASE_ST"/>
    <property type="match status" value="1"/>
</dbReference>
<sequence length="147" mass="16154">MPWVSWENRLKIAAEAAGVLAYLRSAASMPIIHSDVKVSNILLDNIYTAKITDFGASKLVPLDQTQVTTLVQGTIGYLDSEYFQTSQLTEKSEVYSFGVVLAKLMTGKKPLSPTKSEGERNLATHSIISIKENKFFSSSRTSDFEGS</sequence>
<evidence type="ECO:0000256" key="1">
    <source>
        <dbReference type="ARBA" id="ARBA00022741"/>
    </source>
</evidence>
<dbReference type="SUPFAM" id="SSF56112">
    <property type="entry name" value="Protein kinase-like (PK-like)"/>
    <property type="match status" value="1"/>
</dbReference>
<accession>A0A8S0PZV8</accession>
<evidence type="ECO:0000313" key="6">
    <source>
        <dbReference type="EMBL" id="CAA2960253.1"/>
    </source>
</evidence>
<evidence type="ECO:0000256" key="4">
    <source>
        <dbReference type="ARBA" id="ARBA00047951"/>
    </source>
</evidence>
<keyword evidence="6" id="KW-0418">Kinase</keyword>
<keyword evidence="1" id="KW-0547">Nucleotide-binding</keyword>
<keyword evidence="7" id="KW-1185">Reference proteome</keyword>
<dbReference type="Gene3D" id="1.10.510.10">
    <property type="entry name" value="Transferase(Phosphotransferase) domain 1"/>
    <property type="match status" value="1"/>
</dbReference>
<proteinExistence type="predicted"/>
<evidence type="ECO:0000313" key="7">
    <source>
        <dbReference type="Proteomes" id="UP000594638"/>
    </source>
</evidence>
<comment type="caution">
    <text evidence="6">The sequence shown here is derived from an EMBL/GenBank/DDBJ whole genome shotgun (WGS) entry which is preliminary data.</text>
</comment>
<dbReference type="PANTHER" id="PTHR27005:SF283">
    <property type="entry name" value="OS02G0633066 PROTEIN"/>
    <property type="match status" value="1"/>
</dbReference>
<comment type="catalytic activity">
    <reaction evidence="3">
        <text>L-seryl-[protein] + ATP = O-phospho-L-seryl-[protein] + ADP + H(+)</text>
        <dbReference type="Rhea" id="RHEA:17989"/>
        <dbReference type="Rhea" id="RHEA-COMP:9863"/>
        <dbReference type="Rhea" id="RHEA-COMP:11604"/>
        <dbReference type="ChEBI" id="CHEBI:15378"/>
        <dbReference type="ChEBI" id="CHEBI:29999"/>
        <dbReference type="ChEBI" id="CHEBI:30616"/>
        <dbReference type="ChEBI" id="CHEBI:83421"/>
        <dbReference type="ChEBI" id="CHEBI:456216"/>
    </reaction>
</comment>
<keyword evidence="6" id="KW-0808">Transferase</keyword>
<dbReference type="InterPro" id="IPR000719">
    <property type="entry name" value="Prot_kinase_dom"/>
</dbReference>
<reference evidence="6 7" key="1">
    <citation type="submission" date="2019-12" db="EMBL/GenBank/DDBJ databases">
        <authorList>
            <person name="Alioto T."/>
            <person name="Alioto T."/>
            <person name="Gomez Garrido J."/>
        </authorList>
    </citation>
    <scope>NUCLEOTIDE SEQUENCE [LARGE SCALE GENOMIC DNA]</scope>
</reference>
<dbReference type="AlphaFoldDB" id="A0A8S0PZV8"/>
<dbReference type="Pfam" id="PF00069">
    <property type="entry name" value="Pkinase"/>
    <property type="match status" value="1"/>
</dbReference>
<keyword evidence="6" id="KW-0675">Receptor</keyword>